<dbReference type="SUPFAM" id="SSF50630">
    <property type="entry name" value="Acid proteases"/>
    <property type="match status" value="1"/>
</dbReference>
<keyword evidence="1" id="KW-0812">Transmembrane</keyword>
<name>A0AA88KIJ8_NAELO</name>
<reference evidence="2 3" key="1">
    <citation type="journal article" date="2018" name="BMC Genomics">
        <title>The genome of Naegleria lovaniensis, the basis for a comparative approach to unravel pathogenicity factors of the human pathogenic amoeba N. fowleri.</title>
        <authorList>
            <person name="Liechti N."/>
            <person name="Schurch N."/>
            <person name="Bruggmann R."/>
            <person name="Wittwer M."/>
        </authorList>
    </citation>
    <scope>NUCLEOTIDE SEQUENCE [LARGE SCALE GENOMIC DNA]</scope>
    <source>
        <strain evidence="2 3">ATCC 30569</strain>
    </source>
</reference>
<evidence type="ECO:0000256" key="1">
    <source>
        <dbReference type="SAM" id="Phobius"/>
    </source>
</evidence>
<gene>
    <name evidence="2" type="ORF">C9374_004861</name>
</gene>
<evidence type="ECO:0008006" key="4">
    <source>
        <dbReference type="Google" id="ProtNLM"/>
    </source>
</evidence>
<keyword evidence="3" id="KW-1185">Reference proteome</keyword>
<keyword evidence="1" id="KW-0472">Membrane</keyword>
<keyword evidence="1" id="KW-1133">Transmembrane helix</keyword>
<proteinExistence type="predicted"/>
<organism evidence="2 3">
    <name type="scientific">Naegleria lovaniensis</name>
    <name type="common">Amoeba</name>
    <dbReference type="NCBI Taxonomy" id="51637"/>
    <lineage>
        <taxon>Eukaryota</taxon>
        <taxon>Discoba</taxon>
        <taxon>Heterolobosea</taxon>
        <taxon>Tetramitia</taxon>
        <taxon>Eutetramitia</taxon>
        <taxon>Vahlkampfiidae</taxon>
        <taxon>Naegleria</taxon>
    </lineage>
</organism>
<dbReference type="EMBL" id="PYSW02000022">
    <property type="protein sequence ID" value="KAG2382894.1"/>
    <property type="molecule type" value="Genomic_DNA"/>
</dbReference>
<evidence type="ECO:0000313" key="2">
    <source>
        <dbReference type="EMBL" id="KAG2382894.1"/>
    </source>
</evidence>
<dbReference type="RefSeq" id="XP_044548573.1">
    <property type="nucleotide sequence ID" value="XM_044694547.1"/>
</dbReference>
<feature type="transmembrane region" description="Helical" evidence="1">
    <location>
        <begin position="29"/>
        <end position="46"/>
    </location>
</feature>
<dbReference type="GeneID" id="68097316"/>
<dbReference type="Proteomes" id="UP000816034">
    <property type="component" value="Unassembled WGS sequence"/>
</dbReference>
<dbReference type="AlphaFoldDB" id="A0AA88KIJ8"/>
<sequence length="585" mass="66245">MPFGDRLYSGNGIQQTSSVLSSSRPLRKGIVLFSILAIIVFSLINIETKSVSALESQVIIPIGKRLVNTAFNDTSLVHNLAQYFVNVTFNDNSEALAMYIDLYEPFVIRFCCSSKSTSANCITYGTCEDNECTRCPDIKRSFSIWDIRGDSLKNQTAKPNSLTIVRNKPNILVRSMKIGDVERVYPSVGSQSYHTIESGYTSTTYWNGLDGVLGMGYGLFNVTFKSIVEKVDSNSKLFAINFVDDETKSDYGGEIYVGKYTIEQNLMKSNVVMSDSKIMWAERQYRISEFTWNYAKLSETNTHTYTYEHRFPIYHLSLDCVKGYNNTGPIDIFGNYSSSWQVAVSSRIDGITLPGPYYDAVTAWLFDFATSVNIANKPYQEWDSSILSLLPALTFVLNDGNPDHHEKFVIPLSVLFGKNGLSLYRRKEEMYMFEGDLVSYDPTIEIGTLVWSKLFVPVFDMANYRVGLLRKSVSNNNLVFNPTFCHGLSKANTCKGAQYYYEPKNQCLDPPCSRYFFQYVNEDTKTCDHSTGFYFAIFVLVGFCVIAEFAVFEFQLRMGSKLVQSARRNTRLPIPPPVTQQPQTN</sequence>
<dbReference type="InterPro" id="IPR021109">
    <property type="entry name" value="Peptidase_aspartic_dom_sf"/>
</dbReference>
<feature type="transmembrane region" description="Helical" evidence="1">
    <location>
        <begin position="533"/>
        <end position="552"/>
    </location>
</feature>
<protein>
    <recommendedName>
        <fullName evidence="4">Peptidase A1 domain-containing protein</fullName>
    </recommendedName>
</protein>
<comment type="caution">
    <text evidence="2">The sequence shown here is derived from an EMBL/GenBank/DDBJ whole genome shotgun (WGS) entry which is preliminary data.</text>
</comment>
<accession>A0AA88KIJ8</accession>
<dbReference type="Gene3D" id="2.40.70.10">
    <property type="entry name" value="Acid Proteases"/>
    <property type="match status" value="1"/>
</dbReference>
<evidence type="ECO:0000313" key="3">
    <source>
        <dbReference type="Proteomes" id="UP000816034"/>
    </source>
</evidence>